<gene>
    <name evidence="2" type="ORF">DSM104635_01659</name>
</gene>
<keyword evidence="3" id="KW-1185">Reference proteome</keyword>
<sequence>MLAKSLRLQHVAGGVLCLTGLAIYVAGLPEHYVFLPALFFVPGSLILASATPGALQLATAYMLLSIPWAICGLLVTSGVLLGRFVVPQRAEVNLVIFGLAVLLTISALLYAIAFFTRWRRRT</sequence>
<feature type="transmembrane region" description="Helical" evidence="1">
    <location>
        <begin position="92"/>
        <end position="115"/>
    </location>
</feature>
<dbReference type="AlphaFoldDB" id="A0A6I6MPW4"/>
<organism evidence="2 3">
    <name type="scientific">Terricaulis silvestris</name>
    <dbReference type="NCBI Taxonomy" id="2686094"/>
    <lineage>
        <taxon>Bacteria</taxon>
        <taxon>Pseudomonadati</taxon>
        <taxon>Pseudomonadota</taxon>
        <taxon>Alphaproteobacteria</taxon>
        <taxon>Caulobacterales</taxon>
        <taxon>Caulobacteraceae</taxon>
        <taxon>Terricaulis</taxon>
    </lineage>
</organism>
<proteinExistence type="predicted"/>
<reference evidence="3" key="1">
    <citation type="submission" date="2019-12" db="EMBL/GenBank/DDBJ databases">
        <title>Complete genome of Terracaulis silvestris 0127_4.</title>
        <authorList>
            <person name="Vieira S."/>
            <person name="Riedel T."/>
            <person name="Sproer C."/>
            <person name="Pascual J."/>
            <person name="Boedeker C."/>
            <person name="Overmann J."/>
        </authorList>
    </citation>
    <scope>NUCLEOTIDE SEQUENCE [LARGE SCALE GENOMIC DNA]</scope>
    <source>
        <strain evidence="3">0127_4</strain>
    </source>
</reference>
<keyword evidence="1" id="KW-0472">Membrane</keyword>
<protein>
    <submittedName>
        <fullName evidence="2">Uncharacterized protein</fullName>
    </submittedName>
</protein>
<name>A0A6I6MPW4_9CAUL</name>
<feature type="transmembrane region" description="Helical" evidence="1">
    <location>
        <begin position="32"/>
        <end position="50"/>
    </location>
</feature>
<evidence type="ECO:0000313" key="2">
    <source>
        <dbReference type="EMBL" id="QGZ94827.1"/>
    </source>
</evidence>
<dbReference type="EMBL" id="CP047045">
    <property type="protein sequence ID" value="QGZ94827.1"/>
    <property type="molecule type" value="Genomic_DNA"/>
</dbReference>
<evidence type="ECO:0000256" key="1">
    <source>
        <dbReference type="SAM" id="Phobius"/>
    </source>
</evidence>
<keyword evidence="1" id="KW-0812">Transmembrane</keyword>
<accession>A0A6I6MPW4</accession>
<dbReference type="KEGG" id="tsv:DSM104635_01659"/>
<keyword evidence="1" id="KW-1133">Transmembrane helix</keyword>
<dbReference type="Proteomes" id="UP000431269">
    <property type="component" value="Chromosome"/>
</dbReference>
<feature type="transmembrane region" description="Helical" evidence="1">
    <location>
        <begin position="62"/>
        <end position="86"/>
    </location>
</feature>
<evidence type="ECO:0000313" key="3">
    <source>
        <dbReference type="Proteomes" id="UP000431269"/>
    </source>
</evidence>
<feature type="transmembrane region" description="Helical" evidence="1">
    <location>
        <begin position="7"/>
        <end position="26"/>
    </location>
</feature>